<evidence type="ECO:0000313" key="1">
    <source>
        <dbReference type="EMBL" id="CAG6667975.1"/>
    </source>
</evidence>
<dbReference type="EMBL" id="HBUF01217762">
    <property type="protein sequence ID" value="CAG6667975.1"/>
    <property type="molecule type" value="Transcribed_RNA"/>
</dbReference>
<accession>A0A8D8SDU0</accession>
<name>A0A8D8SDU0_9HEMI</name>
<proteinExistence type="predicted"/>
<sequence length="127" mass="14551">MYIFYLFFRGQIIRRVHSISTRLEVHAGIDALFIDLCLSLLSPLFYTFHLWLSSLPIPLFLLSASPLSHLSHISLSLSYETFVRLCTRCNHSKLHCTHSKHQGCGVVEIFHGSDSYDQKITITTIQV</sequence>
<protein>
    <submittedName>
        <fullName evidence="1">Uncharacterized protein</fullName>
    </submittedName>
</protein>
<organism evidence="1">
    <name type="scientific">Cacopsylla melanoneura</name>
    <dbReference type="NCBI Taxonomy" id="428564"/>
    <lineage>
        <taxon>Eukaryota</taxon>
        <taxon>Metazoa</taxon>
        <taxon>Ecdysozoa</taxon>
        <taxon>Arthropoda</taxon>
        <taxon>Hexapoda</taxon>
        <taxon>Insecta</taxon>
        <taxon>Pterygota</taxon>
        <taxon>Neoptera</taxon>
        <taxon>Paraneoptera</taxon>
        <taxon>Hemiptera</taxon>
        <taxon>Sternorrhyncha</taxon>
        <taxon>Psylloidea</taxon>
        <taxon>Psyllidae</taxon>
        <taxon>Psyllinae</taxon>
        <taxon>Cacopsylla</taxon>
    </lineage>
</organism>
<dbReference type="AlphaFoldDB" id="A0A8D8SDU0"/>
<reference evidence="1" key="1">
    <citation type="submission" date="2021-05" db="EMBL/GenBank/DDBJ databases">
        <authorList>
            <person name="Alioto T."/>
            <person name="Alioto T."/>
            <person name="Gomez Garrido J."/>
        </authorList>
    </citation>
    <scope>NUCLEOTIDE SEQUENCE</scope>
</reference>